<gene>
    <name evidence="1" type="ORF">HMPREF9607_00377</name>
</gene>
<name>A0ABN0C834_9ACTN</name>
<dbReference type="EMBL" id="ADZU01000010">
    <property type="protein sequence ID" value="EFS93457.1"/>
    <property type="molecule type" value="Genomic_DNA"/>
</dbReference>
<evidence type="ECO:0000313" key="1">
    <source>
        <dbReference type="EMBL" id="EFS93457.1"/>
    </source>
</evidence>
<protein>
    <submittedName>
        <fullName evidence="1">Uncharacterized protein</fullName>
    </submittedName>
</protein>
<sequence length="40" mass="4648">MDKPVIGGRCRARSWPHDEMWGLHYEGPTVGMGWYQVTSR</sequence>
<proteinExistence type="predicted"/>
<comment type="caution">
    <text evidence="1">The sequence shown here is derived from an EMBL/GenBank/DDBJ whole genome shotgun (WGS) entry which is preliminary data.</text>
</comment>
<organism evidence="1 2">
    <name type="scientific">Cutibacterium modestum HL044PA1</name>
    <dbReference type="NCBI Taxonomy" id="765109"/>
    <lineage>
        <taxon>Bacteria</taxon>
        <taxon>Bacillati</taxon>
        <taxon>Actinomycetota</taxon>
        <taxon>Actinomycetes</taxon>
        <taxon>Propionibacteriales</taxon>
        <taxon>Propionibacteriaceae</taxon>
        <taxon>Cutibacterium</taxon>
        <taxon>Cutibacterium modestum</taxon>
    </lineage>
</organism>
<evidence type="ECO:0000313" key="2">
    <source>
        <dbReference type="Proteomes" id="UP000003179"/>
    </source>
</evidence>
<keyword evidence="2" id="KW-1185">Reference proteome</keyword>
<accession>A0ABN0C834</accession>
<dbReference type="Proteomes" id="UP000003179">
    <property type="component" value="Unassembled WGS sequence"/>
</dbReference>
<reference evidence="1" key="1">
    <citation type="submission" date="2010-08" db="EMBL/GenBank/DDBJ databases">
        <authorList>
            <person name="Weinstock G."/>
            <person name="Sodergren E."/>
            <person name="Clifton S."/>
            <person name="Fulton L."/>
            <person name="Fulton B."/>
            <person name="Courtney L."/>
            <person name="Fronick C."/>
            <person name="Harrison M."/>
            <person name="Strong C."/>
            <person name="Farmer C."/>
            <person name="Delahaunty K."/>
            <person name="Markovic C."/>
            <person name="Hall O."/>
            <person name="Minx P."/>
            <person name="Tomlinson C."/>
            <person name="Mitreva M."/>
            <person name="Hou S."/>
            <person name="Chen J."/>
            <person name="Wollam A."/>
            <person name="Pepin K.H."/>
            <person name="Johnson M."/>
            <person name="Bhonagiri V."/>
            <person name="Zhang X."/>
            <person name="Suruliraj S."/>
            <person name="Warren W."/>
            <person name="Chinwalla A."/>
            <person name="Mardis E.R."/>
            <person name="Wilson R.K."/>
        </authorList>
    </citation>
    <scope>NUCLEOTIDE SEQUENCE [LARGE SCALE GENOMIC DNA]</scope>
    <source>
        <strain evidence="1">HL044PA1</strain>
    </source>
</reference>